<dbReference type="AlphaFoldDB" id="H8L6E7"/>
<dbReference type="InterPro" id="IPR001107">
    <property type="entry name" value="Band_7"/>
</dbReference>
<name>H8L6E7_FRAAD</name>
<evidence type="ECO:0000256" key="2">
    <source>
        <dbReference type="SAM" id="SignalP"/>
    </source>
</evidence>
<organism evidence="4 5">
    <name type="scientific">Frateuria aurantia (strain ATCC 33424 / DSM 6220 / KCTC 2777 / LMG 1558 / NBRC 3245 / NCIMB 13370)</name>
    <name type="common">Acetobacter aurantius</name>
    <dbReference type="NCBI Taxonomy" id="767434"/>
    <lineage>
        <taxon>Bacteria</taxon>
        <taxon>Pseudomonadati</taxon>
        <taxon>Pseudomonadota</taxon>
        <taxon>Gammaproteobacteria</taxon>
        <taxon>Lysobacterales</taxon>
        <taxon>Rhodanobacteraceae</taxon>
        <taxon>Frateuria</taxon>
    </lineage>
</organism>
<reference evidence="4" key="1">
    <citation type="submission" date="2012-02" db="EMBL/GenBank/DDBJ databases">
        <title>The complete genome of Frateuria aurantia DSM 6220.</title>
        <authorList>
            <consortium name="US DOE Joint Genome Institute (JGI-PGF)"/>
            <person name="Lucas S."/>
            <person name="Copeland A."/>
            <person name="Lapidus A."/>
            <person name="Glavina del Rio T."/>
            <person name="Dalin E."/>
            <person name="Tice H."/>
            <person name="Bruce D."/>
            <person name="Goodwin L."/>
            <person name="Pitluck S."/>
            <person name="Peters L."/>
            <person name="Ovchinnikova G."/>
            <person name="Teshima H."/>
            <person name="Kyrpides N."/>
            <person name="Mavromatis K."/>
            <person name="Ivanova N."/>
            <person name="Brettin T."/>
            <person name="Detter J.C."/>
            <person name="Han C."/>
            <person name="Larimer F."/>
            <person name="Land M."/>
            <person name="Hauser L."/>
            <person name="Markowitz V."/>
            <person name="Cheng J.-F."/>
            <person name="Hugenholtz P."/>
            <person name="Woyke T."/>
            <person name="Wu D."/>
            <person name="Brambilla E."/>
            <person name="Klenk H.-P."/>
            <person name="Eisen J.A."/>
        </authorList>
    </citation>
    <scope>NUCLEOTIDE SEQUENCE</scope>
    <source>
        <strain evidence="4">DSM 6220</strain>
    </source>
</reference>
<keyword evidence="2" id="KW-0732">Signal</keyword>
<evidence type="ECO:0000313" key="5">
    <source>
        <dbReference type="Proteomes" id="UP000005234"/>
    </source>
</evidence>
<dbReference type="GO" id="GO:0008233">
    <property type="term" value="F:peptidase activity"/>
    <property type="evidence" value="ECO:0007669"/>
    <property type="project" value="UniProtKB-KW"/>
</dbReference>
<dbReference type="KEGG" id="fau:Fraau_2461"/>
<dbReference type="HOGENOM" id="CLU_1041107_0_0_6"/>
<gene>
    <name evidence="4" type="ordered locus">Fraau_2461</name>
</gene>
<dbReference type="STRING" id="767434.Fraau_2461"/>
<dbReference type="PROSITE" id="PS51257">
    <property type="entry name" value="PROKAR_LIPOPROTEIN"/>
    <property type="match status" value="1"/>
</dbReference>
<keyword evidence="4" id="KW-0645">Protease</keyword>
<keyword evidence="4" id="KW-0378">Hydrolase</keyword>
<evidence type="ECO:0000259" key="3">
    <source>
        <dbReference type="Pfam" id="PF01145"/>
    </source>
</evidence>
<evidence type="ECO:0000313" key="4">
    <source>
        <dbReference type="EMBL" id="AFC86824.1"/>
    </source>
</evidence>
<dbReference type="RefSeq" id="WP_014403827.1">
    <property type="nucleotide sequence ID" value="NC_017033.1"/>
</dbReference>
<dbReference type="eggNOG" id="COG0330">
    <property type="taxonomic scope" value="Bacteria"/>
</dbReference>
<dbReference type="InterPro" id="IPR036013">
    <property type="entry name" value="Band_7/SPFH_dom_sf"/>
</dbReference>
<dbReference type="Gene3D" id="3.30.479.30">
    <property type="entry name" value="Band 7 domain"/>
    <property type="match status" value="1"/>
</dbReference>
<dbReference type="GO" id="GO:0006508">
    <property type="term" value="P:proteolysis"/>
    <property type="evidence" value="ECO:0007669"/>
    <property type="project" value="UniProtKB-KW"/>
</dbReference>
<dbReference type="GO" id="GO:0016020">
    <property type="term" value="C:membrane"/>
    <property type="evidence" value="ECO:0007669"/>
    <property type="project" value="UniProtKB-SubCell"/>
</dbReference>
<sequence length="267" mass="28998">MFNRTAYGLIALTMSLTACTVVTPDAGQQAVLIDQPYFLGHGGVRPQAVPTGRSITWGSTSAIYVDMTPQTVHVAFNDYSSADNILLDFDTAIQYRVSDPVKLIRDFGGQWFKNNVASQYSAIVREAVKTKTMTDMMSNVSAAADLDRQVTAQIRRLIRDNGIPIQVLDVTLGRAVPNANVLEQMNETAAQQQRLRTLDAAKLAEDARKAEQESKAAADDAYRQKMGMSVEGYLQLQIAQIQADACRAAKQCVIAPPGSTVIVGGKL</sequence>
<feature type="chain" id="PRO_5005683571" evidence="2">
    <location>
        <begin position="21"/>
        <end position="267"/>
    </location>
</feature>
<keyword evidence="5" id="KW-1185">Reference proteome</keyword>
<dbReference type="Proteomes" id="UP000005234">
    <property type="component" value="Chromosome"/>
</dbReference>
<dbReference type="Pfam" id="PF01145">
    <property type="entry name" value="Band_7"/>
    <property type="match status" value="1"/>
</dbReference>
<evidence type="ECO:0000256" key="1">
    <source>
        <dbReference type="ARBA" id="ARBA00004167"/>
    </source>
</evidence>
<feature type="domain" description="Band 7" evidence="3">
    <location>
        <begin position="46"/>
        <end position="212"/>
    </location>
</feature>
<comment type="subcellular location">
    <subcellularLocation>
        <location evidence="1">Membrane</location>
        <topology evidence="1">Single-pass membrane protein</topology>
    </subcellularLocation>
</comment>
<proteinExistence type="predicted"/>
<protein>
    <submittedName>
        <fullName evidence="4">Membrane protease subunit, stomatin/prohibitin</fullName>
    </submittedName>
</protein>
<dbReference type="EMBL" id="CP003350">
    <property type="protein sequence ID" value="AFC86824.1"/>
    <property type="molecule type" value="Genomic_DNA"/>
</dbReference>
<dbReference type="SUPFAM" id="SSF117892">
    <property type="entry name" value="Band 7/SPFH domain"/>
    <property type="match status" value="1"/>
</dbReference>
<feature type="signal peptide" evidence="2">
    <location>
        <begin position="1"/>
        <end position="20"/>
    </location>
</feature>
<accession>H8L6E7</accession>